<reference evidence="1" key="1">
    <citation type="journal article" date="2011" name="PLoS Biol.">
        <title>Gene gain and loss during evolution of obligate parasitism in the white rust pathogen of Arabidopsis thaliana.</title>
        <authorList>
            <person name="Kemen E."/>
            <person name="Gardiner A."/>
            <person name="Schultz-Larsen T."/>
            <person name="Kemen A.C."/>
            <person name="Balmuth A.L."/>
            <person name="Robert-Seilaniantz A."/>
            <person name="Bailey K."/>
            <person name="Holub E."/>
            <person name="Studholme D.J."/>
            <person name="Maclean D."/>
            <person name="Jones J.D."/>
        </authorList>
    </citation>
    <scope>NUCLEOTIDE SEQUENCE</scope>
</reference>
<evidence type="ECO:0000313" key="1">
    <source>
        <dbReference type="EMBL" id="CCA22591.1"/>
    </source>
</evidence>
<dbReference type="HOGENOM" id="CLU_922609_0_0_1"/>
<sequence length="302" mass="35773">MYEVKLVTVGTIPLDYTDWESDPIGKDDNLWLQYFGSSKRKEARLVYEHCSSTYYIGWRLKWASLKSWLDNKKLHRFPKYSLYPEAFIADNPGLYKFSWVTDEGPMLTFEGIASTPKYPIQYEPENFHNISVSFWMHEIYRQNVRFQFGIEATRIPPKQFKRINGFDDAEKIELREDNGRYQADCYWMSQYISRMGDKLENLLTVTLNLEDPIKFRPDQFVIKGDSRENPFGPRSDSRCPFLIEKSETENEWVLGSSFLRANSVSIDTRFEKYGIKMMISGKLSYMHEYHLDLDKRKKPPMV</sequence>
<name>F0WMQ6_9STRA</name>
<dbReference type="InterPro" id="IPR021109">
    <property type="entry name" value="Peptidase_aspartic_dom_sf"/>
</dbReference>
<dbReference type="Gene3D" id="2.40.70.10">
    <property type="entry name" value="Acid Proteases"/>
    <property type="match status" value="1"/>
</dbReference>
<proteinExistence type="predicted"/>
<dbReference type="EMBL" id="FR824205">
    <property type="protein sequence ID" value="CCA22591.1"/>
    <property type="molecule type" value="Genomic_DNA"/>
</dbReference>
<gene>
    <name evidence="1" type="primary">AlNc14C160G7742</name>
    <name evidence="1" type="ORF">ALNC14_087340</name>
</gene>
<dbReference type="AlphaFoldDB" id="F0WMQ6"/>
<accession>F0WMQ6</accession>
<organism evidence="1">
    <name type="scientific">Albugo laibachii Nc14</name>
    <dbReference type="NCBI Taxonomy" id="890382"/>
    <lineage>
        <taxon>Eukaryota</taxon>
        <taxon>Sar</taxon>
        <taxon>Stramenopiles</taxon>
        <taxon>Oomycota</taxon>
        <taxon>Peronosporomycetes</taxon>
        <taxon>Albuginales</taxon>
        <taxon>Albuginaceae</taxon>
        <taxon>Albugo</taxon>
    </lineage>
</organism>
<protein>
    <submittedName>
        <fullName evidence="1">AlNc14C160G7742 protein</fullName>
    </submittedName>
</protein>
<reference evidence="1" key="2">
    <citation type="submission" date="2011-02" db="EMBL/GenBank/DDBJ databases">
        <authorList>
            <person name="MacLean D."/>
        </authorList>
    </citation>
    <scope>NUCLEOTIDE SEQUENCE</scope>
</reference>